<protein>
    <recommendedName>
        <fullName evidence="3">AIM24 family protein</fullName>
    </recommendedName>
</protein>
<dbReference type="OrthoDB" id="2632108at2"/>
<dbReference type="AlphaFoldDB" id="A0A1C1A2S8"/>
<dbReference type="InterPro" id="IPR016031">
    <property type="entry name" value="Trp_RNA-bd_attenuator-like_dom"/>
</dbReference>
<accession>A0A1C1A2S8</accession>
<name>A0A1C1A2S8_9BACL</name>
<evidence type="ECO:0000313" key="2">
    <source>
        <dbReference type="Proteomes" id="UP000093309"/>
    </source>
</evidence>
<proteinExistence type="predicted"/>
<evidence type="ECO:0000313" key="1">
    <source>
        <dbReference type="EMBL" id="OCT14828.1"/>
    </source>
</evidence>
<dbReference type="RefSeq" id="WP_065852808.1">
    <property type="nucleotide sequence ID" value="NZ_LYPC01000016.1"/>
</dbReference>
<dbReference type="EMBL" id="LYPC01000016">
    <property type="protein sequence ID" value="OCT14828.1"/>
    <property type="molecule type" value="Genomic_DNA"/>
</dbReference>
<sequence>MKVIYEEASSQARMATMQLDKGEAVHVLHPNQIVAFQGRPEQREDSFMKLPSMFRKKRLIQCLMKGPAQFMLGLPEGYSLAVVPLEDEDDLLFEFRHVLFYTEGVTFTTHLQSVKNTVITQDLVKMQFHGPGSLGLLTAGPLFHMALDEKLPLYVDVSCLVAYPRQAKLRLCVYGNTLASQHMNYHWEITGQGHVLMQPCKPDPKLDEHMKSDGLLRRIAREVLPFGGVFIK</sequence>
<dbReference type="Gene3D" id="3.60.160.10">
    <property type="entry name" value="Mitochondrial biogenesis AIM24"/>
    <property type="match status" value="1"/>
</dbReference>
<dbReference type="Proteomes" id="UP000093309">
    <property type="component" value="Unassembled WGS sequence"/>
</dbReference>
<organism evidence="1 2">
    <name type="scientific">Paenibacillus pectinilyticus</name>
    <dbReference type="NCBI Taxonomy" id="512399"/>
    <lineage>
        <taxon>Bacteria</taxon>
        <taxon>Bacillati</taxon>
        <taxon>Bacillota</taxon>
        <taxon>Bacilli</taxon>
        <taxon>Bacillales</taxon>
        <taxon>Paenibacillaceae</taxon>
        <taxon>Paenibacillus</taxon>
    </lineage>
</organism>
<dbReference type="SUPFAM" id="SSF51219">
    <property type="entry name" value="TRAP-like"/>
    <property type="match status" value="1"/>
</dbReference>
<gene>
    <name evidence="1" type="ORF">A8709_11730</name>
</gene>
<evidence type="ECO:0008006" key="3">
    <source>
        <dbReference type="Google" id="ProtNLM"/>
    </source>
</evidence>
<dbReference type="STRING" id="512399.A8709_11730"/>
<dbReference type="InterPro" id="IPR002838">
    <property type="entry name" value="AIM24"/>
</dbReference>
<dbReference type="InterPro" id="IPR036983">
    <property type="entry name" value="AIM24_sf"/>
</dbReference>
<dbReference type="Pfam" id="PF01987">
    <property type="entry name" value="AIM24"/>
    <property type="match status" value="1"/>
</dbReference>
<comment type="caution">
    <text evidence="1">The sequence shown here is derived from an EMBL/GenBank/DDBJ whole genome shotgun (WGS) entry which is preliminary data.</text>
</comment>
<reference evidence="2" key="1">
    <citation type="submission" date="2016-05" db="EMBL/GenBank/DDBJ databases">
        <title>Paenibacillus oryzae. sp. nov., isolated from the rice root.</title>
        <authorList>
            <person name="Zhang J."/>
            <person name="Zhang X."/>
        </authorList>
    </citation>
    <scope>NUCLEOTIDE SEQUENCE [LARGE SCALE GENOMIC DNA]</scope>
    <source>
        <strain evidence="2">KCTC13222</strain>
    </source>
</reference>
<keyword evidence="2" id="KW-1185">Reference proteome</keyword>